<protein>
    <submittedName>
        <fullName evidence="2">Uncharacterized protein</fullName>
    </submittedName>
</protein>
<organism evidence="2 3">
    <name type="scientific">Streptomyces goshikiensis</name>
    <dbReference type="NCBI Taxonomy" id="1942"/>
    <lineage>
        <taxon>Bacteria</taxon>
        <taxon>Bacillati</taxon>
        <taxon>Actinomycetota</taxon>
        <taxon>Actinomycetes</taxon>
        <taxon>Kitasatosporales</taxon>
        <taxon>Streptomycetaceae</taxon>
        <taxon>Streptomyces</taxon>
    </lineage>
</organism>
<evidence type="ECO:0000256" key="1">
    <source>
        <dbReference type="SAM" id="Phobius"/>
    </source>
</evidence>
<keyword evidence="1" id="KW-0812">Transmembrane</keyword>
<evidence type="ECO:0000313" key="2">
    <source>
        <dbReference type="EMBL" id="WUO50464.1"/>
    </source>
</evidence>
<reference evidence="2" key="1">
    <citation type="submission" date="2022-10" db="EMBL/GenBank/DDBJ databases">
        <title>The complete genomes of actinobacterial strains from the NBC collection.</title>
        <authorList>
            <person name="Joergensen T.S."/>
            <person name="Alvarez Arevalo M."/>
            <person name="Sterndorff E.B."/>
            <person name="Faurdal D."/>
            <person name="Vuksanovic O."/>
            <person name="Mourched A.-S."/>
            <person name="Charusanti P."/>
            <person name="Shaw S."/>
            <person name="Blin K."/>
            <person name="Weber T."/>
        </authorList>
    </citation>
    <scope>NUCLEOTIDE SEQUENCE</scope>
    <source>
        <strain evidence="2">NBC_00283</strain>
    </source>
</reference>
<gene>
    <name evidence="2" type="ORF">OHU17_34055</name>
</gene>
<dbReference type="Proteomes" id="UP001432075">
    <property type="component" value="Chromosome"/>
</dbReference>
<proteinExistence type="predicted"/>
<dbReference type="EMBL" id="CP108057">
    <property type="protein sequence ID" value="WUO50464.1"/>
    <property type="molecule type" value="Genomic_DNA"/>
</dbReference>
<accession>A0ABZ1RVF5</accession>
<dbReference type="RefSeq" id="WP_159032007.1">
    <property type="nucleotide sequence ID" value="NZ_CP108057.1"/>
</dbReference>
<evidence type="ECO:0000313" key="3">
    <source>
        <dbReference type="Proteomes" id="UP001432075"/>
    </source>
</evidence>
<sequence length="86" mass="8951">MTAALAGVWGYRSSPLADASAWLALPYAVPAALVAASWRQPSHPHSKNRSLILGGVGALVALVYAHLATFTLYVVAFALWAFQGGG</sequence>
<keyword evidence="1" id="KW-1133">Transmembrane helix</keyword>
<feature type="transmembrane region" description="Helical" evidence="1">
    <location>
        <begin position="20"/>
        <end position="38"/>
    </location>
</feature>
<keyword evidence="3" id="KW-1185">Reference proteome</keyword>
<feature type="transmembrane region" description="Helical" evidence="1">
    <location>
        <begin position="50"/>
        <end position="82"/>
    </location>
</feature>
<keyword evidence="1" id="KW-0472">Membrane</keyword>
<name>A0ABZ1RVF5_9ACTN</name>